<gene>
    <name evidence="1" type="ORF">CER18_03775</name>
</gene>
<proteinExistence type="predicted"/>
<name>A0A2M6UT03_9HYPH</name>
<evidence type="ECO:0000313" key="2">
    <source>
        <dbReference type="Proteomes" id="UP000229839"/>
    </source>
</evidence>
<accession>A0A2M6UT03</accession>
<organism evidence="1 2">
    <name type="scientific">Bartonella tribocorum</name>
    <dbReference type="NCBI Taxonomy" id="85701"/>
    <lineage>
        <taxon>Bacteria</taxon>
        <taxon>Pseudomonadati</taxon>
        <taxon>Pseudomonadota</taxon>
        <taxon>Alphaproteobacteria</taxon>
        <taxon>Hyphomicrobiales</taxon>
        <taxon>Bartonellaceae</taxon>
        <taxon>Bartonella</taxon>
    </lineage>
</organism>
<dbReference type="AlphaFoldDB" id="A0A2M6UT03"/>
<reference evidence="1 2" key="1">
    <citation type="submission" date="2017-06" db="EMBL/GenBank/DDBJ databases">
        <title>Draft genome of Bartonella tribocorum strain L103, isolated from a rodent in Laos.</title>
        <authorList>
            <person name="Hadjadj L."/>
            <person name="Jiyipong T."/>
            <person name="Morand S."/>
            <person name="Diene S.M."/>
            <person name="Rolain J.-M."/>
        </authorList>
    </citation>
    <scope>NUCLEOTIDE SEQUENCE [LARGE SCALE GENOMIC DNA]</scope>
    <source>
        <strain evidence="1 2">L103</strain>
    </source>
</reference>
<evidence type="ECO:0000313" key="1">
    <source>
        <dbReference type="EMBL" id="PIT69329.1"/>
    </source>
</evidence>
<comment type="caution">
    <text evidence="1">The sequence shown here is derived from an EMBL/GenBank/DDBJ whole genome shotgun (WGS) entry which is preliminary data.</text>
</comment>
<dbReference type="Proteomes" id="UP000229839">
    <property type="component" value="Unassembled WGS sequence"/>
</dbReference>
<protein>
    <submittedName>
        <fullName evidence="1">Uncharacterized protein</fullName>
    </submittedName>
</protein>
<dbReference type="EMBL" id="NJGE01000006">
    <property type="protein sequence ID" value="PIT69329.1"/>
    <property type="molecule type" value="Genomic_DNA"/>
</dbReference>
<sequence>MLFQESNIIKPLRDRQWIEEKLSDFLQKTLPPLTFLHFLILTAVYTNPWRHIREDQIEENNGKLLTPRI</sequence>
<dbReference type="RefSeq" id="WP_100128764.1">
    <property type="nucleotide sequence ID" value="NZ_CADDYI010000007.1"/>
</dbReference>